<gene>
    <name evidence="2" type="ORF">BE17_16280</name>
</gene>
<accession>A0A150SPR2</accession>
<feature type="compositionally biased region" description="Polar residues" evidence="1">
    <location>
        <begin position="56"/>
        <end position="65"/>
    </location>
</feature>
<feature type="region of interest" description="Disordered" evidence="1">
    <location>
        <begin position="44"/>
        <end position="65"/>
    </location>
</feature>
<sequence>MAGRGASSSSIVPTCCVRVPSSRSTIDAGTRPTSTPMSRVQIEANIPVRRNGPCHQPSQESARTA</sequence>
<reference evidence="2 3" key="1">
    <citation type="submission" date="2014-02" db="EMBL/GenBank/DDBJ databases">
        <title>The small core and large imbalanced accessory genome model reveals a collaborative survival strategy of Sorangium cellulosum strains in nature.</title>
        <authorList>
            <person name="Han K."/>
            <person name="Peng R."/>
            <person name="Blom J."/>
            <person name="Li Y.-Z."/>
        </authorList>
    </citation>
    <scope>NUCLEOTIDE SEQUENCE [LARGE SCALE GENOMIC DNA]</scope>
    <source>
        <strain evidence="2 3">So0011-07</strain>
    </source>
</reference>
<evidence type="ECO:0000313" key="2">
    <source>
        <dbReference type="EMBL" id="KYF94441.1"/>
    </source>
</evidence>
<name>A0A150SPR2_SORCE</name>
<evidence type="ECO:0000313" key="3">
    <source>
        <dbReference type="Proteomes" id="UP000075635"/>
    </source>
</evidence>
<dbReference type="EMBL" id="JEMB01000733">
    <property type="protein sequence ID" value="KYF94441.1"/>
    <property type="molecule type" value="Genomic_DNA"/>
</dbReference>
<protein>
    <submittedName>
        <fullName evidence="2">Uncharacterized protein</fullName>
    </submittedName>
</protein>
<evidence type="ECO:0000256" key="1">
    <source>
        <dbReference type="SAM" id="MobiDB-lite"/>
    </source>
</evidence>
<dbReference type="AlphaFoldDB" id="A0A150SPR2"/>
<comment type="caution">
    <text evidence="2">The sequence shown here is derived from an EMBL/GenBank/DDBJ whole genome shotgun (WGS) entry which is preliminary data.</text>
</comment>
<dbReference type="Proteomes" id="UP000075635">
    <property type="component" value="Unassembled WGS sequence"/>
</dbReference>
<proteinExistence type="predicted"/>
<organism evidence="2 3">
    <name type="scientific">Sorangium cellulosum</name>
    <name type="common">Polyangium cellulosum</name>
    <dbReference type="NCBI Taxonomy" id="56"/>
    <lineage>
        <taxon>Bacteria</taxon>
        <taxon>Pseudomonadati</taxon>
        <taxon>Myxococcota</taxon>
        <taxon>Polyangia</taxon>
        <taxon>Polyangiales</taxon>
        <taxon>Polyangiaceae</taxon>
        <taxon>Sorangium</taxon>
    </lineage>
</organism>